<name>A0A2H6K763_9APIC</name>
<dbReference type="GO" id="GO:0016226">
    <property type="term" value="P:iron-sulfur cluster assembly"/>
    <property type="evidence" value="ECO:0007669"/>
    <property type="project" value="InterPro"/>
</dbReference>
<dbReference type="PANTHER" id="PTHR10072">
    <property type="entry name" value="IRON-SULFUR CLUSTER ASSEMBLY PROTEIN"/>
    <property type="match status" value="1"/>
</dbReference>
<comment type="pathway">
    <text evidence="1">Cofactor biosynthesis; iron-sulfur cluster biosynthesis.</text>
</comment>
<evidence type="ECO:0000256" key="1">
    <source>
        <dbReference type="ARBA" id="ARBA00005151"/>
    </source>
</evidence>
<dbReference type="InterPro" id="IPR016092">
    <property type="entry name" value="ATAP"/>
</dbReference>
<keyword evidence="6" id="KW-1185">Reference proteome</keyword>
<dbReference type="GO" id="GO:0051537">
    <property type="term" value="F:2 iron, 2 sulfur cluster binding"/>
    <property type="evidence" value="ECO:0007669"/>
    <property type="project" value="TreeGrafter"/>
</dbReference>
<dbReference type="SUPFAM" id="SSF89360">
    <property type="entry name" value="HesB-like domain"/>
    <property type="match status" value="1"/>
</dbReference>
<comment type="similarity">
    <text evidence="2">Belongs to the HesB/IscA family.</text>
</comment>
<dbReference type="InterPro" id="IPR050322">
    <property type="entry name" value="Fe-S_cluster_asmbl/transfer"/>
</dbReference>
<reference evidence="5 6" key="1">
    <citation type="journal article" date="2017" name="BMC Genomics">
        <title>Whole-genome assembly of Babesia ovata and comparative genomics between closely related pathogens.</title>
        <authorList>
            <person name="Yamagishi J."/>
            <person name="Asada M."/>
            <person name="Hakimi H."/>
            <person name="Tanaka T.Q."/>
            <person name="Sugimoto C."/>
            <person name="Kawazu S."/>
        </authorList>
    </citation>
    <scope>NUCLEOTIDE SEQUENCE [LARGE SCALE GENOMIC DNA]</scope>
    <source>
        <strain evidence="5 6">Miyake</strain>
    </source>
</reference>
<dbReference type="GO" id="GO:0051539">
    <property type="term" value="F:4 iron, 4 sulfur cluster binding"/>
    <property type="evidence" value="ECO:0007669"/>
    <property type="project" value="UniProtKB-KW"/>
</dbReference>
<dbReference type="RefSeq" id="XP_028865074.1">
    <property type="nucleotide sequence ID" value="XM_029009241.1"/>
</dbReference>
<dbReference type="NCBIfam" id="TIGR00049">
    <property type="entry name" value="iron-sulfur cluster assembly accessory protein"/>
    <property type="match status" value="1"/>
</dbReference>
<keyword evidence="3" id="KW-0411">Iron-sulfur</keyword>
<dbReference type="InterPro" id="IPR035903">
    <property type="entry name" value="HesB-like_dom_sf"/>
</dbReference>
<dbReference type="Proteomes" id="UP000236319">
    <property type="component" value="Unassembled WGS sequence"/>
</dbReference>
<proteinExistence type="inferred from homology"/>
<keyword evidence="3" id="KW-0004">4Fe-4S</keyword>
<gene>
    <name evidence="5" type="ORF">BOVATA_003240</name>
</gene>
<organism evidence="5 6">
    <name type="scientific">Babesia ovata</name>
    <dbReference type="NCBI Taxonomy" id="189622"/>
    <lineage>
        <taxon>Eukaryota</taxon>
        <taxon>Sar</taxon>
        <taxon>Alveolata</taxon>
        <taxon>Apicomplexa</taxon>
        <taxon>Aconoidasida</taxon>
        <taxon>Piroplasmida</taxon>
        <taxon>Babesiidae</taxon>
        <taxon>Babesia</taxon>
    </lineage>
</organism>
<evidence type="ECO:0000313" key="5">
    <source>
        <dbReference type="EMBL" id="GBE58831.1"/>
    </source>
</evidence>
<comment type="caution">
    <text evidence="5">The sequence shown here is derived from an EMBL/GenBank/DDBJ whole genome shotgun (WGS) entry which is preliminary data.</text>
</comment>
<feature type="domain" description="Core" evidence="4">
    <location>
        <begin position="31"/>
        <end position="111"/>
    </location>
</feature>
<dbReference type="PROSITE" id="PS01152">
    <property type="entry name" value="HESB"/>
    <property type="match status" value="1"/>
</dbReference>
<evidence type="ECO:0000256" key="2">
    <source>
        <dbReference type="ARBA" id="ARBA00006718"/>
    </source>
</evidence>
<keyword evidence="3" id="KW-0408">Iron</keyword>
<protein>
    <submittedName>
        <fullName evidence="5">Iron-sulfur (Fe-S) cluster assembly protein</fullName>
    </submittedName>
</protein>
<dbReference type="OrthoDB" id="333486at2759"/>
<dbReference type="EMBL" id="BDSA01000001">
    <property type="protein sequence ID" value="GBE58831.1"/>
    <property type="molecule type" value="Genomic_DNA"/>
</dbReference>
<dbReference type="AlphaFoldDB" id="A0A2H6K763"/>
<accession>A0A2H6K763</accession>
<dbReference type="Gene3D" id="2.60.300.12">
    <property type="entry name" value="HesB-like domain"/>
    <property type="match status" value="1"/>
</dbReference>
<dbReference type="GeneID" id="39872601"/>
<dbReference type="Pfam" id="PF01521">
    <property type="entry name" value="Fe-S_biosyn"/>
    <property type="match status" value="1"/>
</dbReference>
<evidence type="ECO:0000259" key="4">
    <source>
        <dbReference type="Pfam" id="PF01521"/>
    </source>
</evidence>
<sequence>MPSVGFVRYATPVGLQLHTTAAHIAAAGKIVKLMFVVKGCNGYSYEMELVDISSLDAMDEIVRDQAGEPVLAIENKAAFHLLGCNIDYQVSQLEEGFVFDNPNVTSKCGCGQSFQF</sequence>
<keyword evidence="3" id="KW-0479">Metal-binding</keyword>
<evidence type="ECO:0000256" key="3">
    <source>
        <dbReference type="ARBA" id="ARBA00022485"/>
    </source>
</evidence>
<dbReference type="InterPro" id="IPR017870">
    <property type="entry name" value="FeS_cluster_insertion_CS"/>
</dbReference>
<dbReference type="VEuPathDB" id="PiroplasmaDB:BOVATA_003240"/>
<evidence type="ECO:0000313" key="6">
    <source>
        <dbReference type="Proteomes" id="UP000236319"/>
    </source>
</evidence>
<dbReference type="GO" id="GO:0005739">
    <property type="term" value="C:mitochondrion"/>
    <property type="evidence" value="ECO:0007669"/>
    <property type="project" value="TreeGrafter"/>
</dbReference>
<dbReference type="InterPro" id="IPR000361">
    <property type="entry name" value="ATAP_core_dom"/>
</dbReference>
<dbReference type="PANTHER" id="PTHR10072:SF41">
    <property type="entry name" value="IRON-SULFUR CLUSTER ASSEMBLY 1 HOMOLOG, MITOCHONDRIAL"/>
    <property type="match status" value="1"/>
</dbReference>